<dbReference type="EMBL" id="GBXM01030187">
    <property type="protein sequence ID" value="JAH78390.1"/>
    <property type="molecule type" value="Transcribed_RNA"/>
</dbReference>
<sequence length="37" mass="4424">MLPRQLASPTPTCTRMTPTFNYDRITVWYRNMLFAET</sequence>
<reference evidence="1" key="2">
    <citation type="journal article" date="2015" name="Fish Shellfish Immunol.">
        <title>Early steps in the European eel (Anguilla anguilla)-Vibrio vulnificus interaction in the gills: Role of the RtxA13 toxin.</title>
        <authorList>
            <person name="Callol A."/>
            <person name="Pajuelo D."/>
            <person name="Ebbesson L."/>
            <person name="Teles M."/>
            <person name="MacKenzie S."/>
            <person name="Amaro C."/>
        </authorList>
    </citation>
    <scope>NUCLEOTIDE SEQUENCE</scope>
</reference>
<reference evidence="1" key="1">
    <citation type="submission" date="2014-11" db="EMBL/GenBank/DDBJ databases">
        <authorList>
            <person name="Amaro Gonzalez C."/>
        </authorList>
    </citation>
    <scope>NUCLEOTIDE SEQUENCE</scope>
</reference>
<organism evidence="1">
    <name type="scientific">Anguilla anguilla</name>
    <name type="common">European freshwater eel</name>
    <name type="synonym">Muraena anguilla</name>
    <dbReference type="NCBI Taxonomy" id="7936"/>
    <lineage>
        <taxon>Eukaryota</taxon>
        <taxon>Metazoa</taxon>
        <taxon>Chordata</taxon>
        <taxon>Craniata</taxon>
        <taxon>Vertebrata</taxon>
        <taxon>Euteleostomi</taxon>
        <taxon>Actinopterygii</taxon>
        <taxon>Neopterygii</taxon>
        <taxon>Teleostei</taxon>
        <taxon>Anguilliformes</taxon>
        <taxon>Anguillidae</taxon>
        <taxon>Anguilla</taxon>
    </lineage>
</organism>
<name>A0A0E9VLW8_ANGAN</name>
<evidence type="ECO:0000313" key="1">
    <source>
        <dbReference type="EMBL" id="JAH78390.1"/>
    </source>
</evidence>
<accession>A0A0E9VLW8</accession>
<dbReference type="AlphaFoldDB" id="A0A0E9VLW8"/>
<protein>
    <submittedName>
        <fullName evidence="1">Uncharacterized protein</fullName>
    </submittedName>
</protein>
<proteinExistence type="predicted"/>